<dbReference type="Proteomes" id="UP000008980">
    <property type="component" value="Chromosome 31"/>
</dbReference>
<organism evidence="2 3">
    <name type="scientific">Leishmania donovani</name>
    <dbReference type="NCBI Taxonomy" id="5661"/>
    <lineage>
        <taxon>Eukaryota</taxon>
        <taxon>Discoba</taxon>
        <taxon>Euglenozoa</taxon>
        <taxon>Kinetoplastea</taxon>
        <taxon>Metakinetoplastina</taxon>
        <taxon>Trypanosomatida</taxon>
        <taxon>Trypanosomatidae</taxon>
        <taxon>Leishmaniinae</taxon>
        <taxon>Leishmania</taxon>
    </lineage>
</organism>
<dbReference type="VEuPathDB" id="TriTrypDB:LdBPK_311810.1"/>
<reference evidence="2 3" key="1">
    <citation type="journal article" date="2011" name="Genome Res.">
        <title>Whole genome sequencing of multiple Leishmania donovani clinical isolates provides insights into population structure and mechanisms of drug resistance.</title>
        <authorList>
            <person name="Downing T."/>
            <person name="Imamura H."/>
            <person name="Decuypere S."/>
            <person name="Clark T.G."/>
            <person name="Coombs G.H."/>
            <person name="Cotton J.A."/>
            <person name="Hilley J.D."/>
            <person name="de Doncker S."/>
            <person name="Maes I."/>
            <person name="Mottram J.C."/>
            <person name="Quail M.A."/>
            <person name="Rijal S."/>
            <person name="Sanders M."/>
            <person name="Schonian G."/>
            <person name="Stark O."/>
            <person name="Sundar S."/>
            <person name="Vanaerschot M."/>
            <person name="Hertz-Fowler C."/>
            <person name="Dujardin J.C."/>
            <person name="Berriman M."/>
        </authorList>
    </citation>
    <scope>NUCLEOTIDE SEQUENCE [LARGE SCALE GENOMIC DNA]</scope>
    <source>
        <strain evidence="2 3">BPK282A1</strain>
    </source>
</reference>
<proteinExistence type="predicted"/>
<dbReference type="RefSeq" id="XP_003863272.1">
    <property type="nucleotide sequence ID" value="XM_003863224.1"/>
</dbReference>
<reference evidence="3" key="2">
    <citation type="submission" date="2011-02" db="EMBL/GenBank/DDBJ databases">
        <title>Whole genome sequencing of Leishmania donovani clinical lines reveals dynamic variation related to drug resistance.</title>
        <authorList>
            <person name="Downing T."/>
            <person name="Imamura H."/>
            <person name="Sanders M."/>
            <person name="Decuypere S."/>
            <person name="Hertz-Fowler C."/>
            <person name="Clark T.G."/>
            <person name="Rijal S."/>
            <person name="Sundar S."/>
            <person name="Quail M.A."/>
            <person name="De Doncker S."/>
            <person name="Maes I."/>
            <person name="Vanaerschot M."/>
            <person name="Stark O."/>
            <person name="Schonian G."/>
            <person name="Dujardin J.C."/>
            <person name="Berriman M."/>
        </authorList>
    </citation>
    <scope>NUCLEOTIDE SEQUENCE [LARGE SCALE GENOMIC DNA]</scope>
    <source>
        <strain evidence="3">BPK282A1</strain>
    </source>
</reference>
<keyword evidence="1" id="KW-1133">Transmembrane helix</keyword>
<sequence length="42" mass="4553">MYSGNFTVAQVGWFTYLNTYLLLICGVVGIVFGTGGTIYVTI</sequence>
<evidence type="ECO:0000313" key="2">
    <source>
        <dbReference type="EMBL" id="CBZ36583.1"/>
    </source>
</evidence>
<evidence type="ECO:0000313" key="3">
    <source>
        <dbReference type="Proteomes" id="UP000008980"/>
    </source>
</evidence>
<dbReference type="KEGG" id="ldo:LDBPK_311810"/>
<keyword evidence="1" id="KW-0472">Membrane</keyword>
<gene>
    <name evidence="2" type="ORF">LDBPK_311810</name>
</gene>
<feature type="transmembrane region" description="Helical" evidence="1">
    <location>
        <begin position="20"/>
        <end position="40"/>
    </location>
</feature>
<evidence type="ECO:0000256" key="1">
    <source>
        <dbReference type="SAM" id="Phobius"/>
    </source>
</evidence>
<dbReference type="EMBL" id="FR799618">
    <property type="protein sequence ID" value="CBZ36583.1"/>
    <property type="molecule type" value="Genomic_DNA"/>
</dbReference>
<protein>
    <submittedName>
        <fullName evidence="2">Amino acid permease</fullName>
    </submittedName>
</protein>
<accession>E9BMV5</accession>
<dbReference type="AlphaFoldDB" id="E9BMV5"/>
<dbReference type="GeneID" id="13389446"/>
<name>E9BMV5_LEIDO</name>
<keyword evidence="1" id="KW-0812">Transmembrane</keyword>